<dbReference type="EMBL" id="SRPR01000038">
    <property type="protein sequence ID" value="KAG5964682.1"/>
    <property type="molecule type" value="Genomic_DNA"/>
</dbReference>
<name>A0ABQ7PIM8_9HYPO</name>
<sequence length="50" mass="5446">MAISTSLMMAITIYDRLISPAPRLQLYGSLSSRELLDLSDGNLAALNTTF</sequence>
<comment type="caution">
    <text evidence="1">The sequence shown here is derived from an EMBL/GenBank/DDBJ whole genome shotgun (WGS) entry which is preliminary data.</text>
</comment>
<reference evidence="1 2" key="1">
    <citation type="journal article" date="2020" name="bioRxiv">
        <title>Whole genome comparisons of ergot fungi reveals the divergence and evolution of species within the genus Claviceps are the result of varying mechanisms driving genome evolution and host range expansion.</title>
        <authorList>
            <person name="Wyka S.A."/>
            <person name="Mondo S.J."/>
            <person name="Liu M."/>
            <person name="Dettman J."/>
            <person name="Nalam V."/>
            <person name="Broders K.D."/>
        </authorList>
    </citation>
    <scope>NUCLEOTIDE SEQUENCE [LARGE SCALE GENOMIC DNA]</scope>
    <source>
        <strain evidence="1 2">LM583</strain>
    </source>
</reference>
<evidence type="ECO:0000313" key="2">
    <source>
        <dbReference type="Proteomes" id="UP000742024"/>
    </source>
</evidence>
<evidence type="ECO:0000313" key="1">
    <source>
        <dbReference type="EMBL" id="KAG5964682.1"/>
    </source>
</evidence>
<proteinExistence type="predicted"/>
<dbReference type="Proteomes" id="UP000742024">
    <property type="component" value="Unassembled WGS sequence"/>
</dbReference>
<keyword evidence="2" id="KW-1185">Reference proteome</keyword>
<accession>A0ABQ7PIM8</accession>
<protein>
    <submittedName>
        <fullName evidence="1">Uncharacterized protein</fullName>
    </submittedName>
</protein>
<organism evidence="1 2">
    <name type="scientific">Claviceps arundinis</name>
    <dbReference type="NCBI Taxonomy" id="1623583"/>
    <lineage>
        <taxon>Eukaryota</taxon>
        <taxon>Fungi</taxon>
        <taxon>Dikarya</taxon>
        <taxon>Ascomycota</taxon>
        <taxon>Pezizomycotina</taxon>
        <taxon>Sordariomycetes</taxon>
        <taxon>Hypocreomycetidae</taxon>
        <taxon>Hypocreales</taxon>
        <taxon>Clavicipitaceae</taxon>
        <taxon>Claviceps</taxon>
    </lineage>
</organism>
<gene>
    <name evidence="1" type="ORF">E4U57_004953</name>
</gene>